<dbReference type="InterPro" id="IPR000092">
    <property type="entry name" value="Polyprenyl_synt"/>
</dbReference>
<dbReference type="InterPro" id="IPR033749">
    <property type="entry name" value="Polyprenyl_synt_CS"/>
</dbReference>
<dbReference type="AlphaFoldDB" id="A0A540RAC1"/>
<evidence type="ECO:0000256" key="7">
    <source>
        <dbReference type="RuleBase" id="RU004466"/>
    </source>
</evidence>
<reference evidence="9 10" key="1">
    <citation type="submission" date="2019-06" db="EMBL/GenBank/DDBJ databases">
        <title>Draft genome of C. phoceense Strain 272.</title>
        <authorList>
            <person name="Pacheco L.G.C."/>
            <person name="Barberis C.M."/>
            <person name="Almuzara M.N."/>
            <person name="Traglia G.M."/>
            <person name="Santos C.S."/>
            <person name="Rocha D.J.P.G."/>
            <person name="Aguiar E.R.G.R."/>
            <person name="Vay C.A."/>
        </authorList>
    </citation>
    <scope>NUCLEOTIDE SEQUENCE [LARGE SCALE GENOMIC DNA]</scope>
    <source>
        <strain evidence="9 10">272</strain>
    </source>
</reference>
<evidence type="ECO:0000256" key="2">
    <source>
        <dbReference type="ARBA" id="ARBA00005128"/>
    </source>
</evidence>
<keyword evidence="4 7" id="KW-0808">Transferase</keyword>
<dbReference type="SUPFAM" id="SSF48576">
    <property type="entry name" value="Terpenoid synthases"/>
    <property type="match status" value="1"/>
</dbReference>
<dbReference type="Pfam" id="PF00348">
    <property type="entry name" value="polyprenyl_synt"/>
    <property type="match status" value="1"/>
</dbReference>
<dbReference type="CDD" id="cd00685">
    <property type="entry name" value="Trans_IPPS_HT"/>
    <property type="match status" value="1"/>
</dbReference>
<dbReference type="GO" id="GO:0004659">
    <property type="term" value="F:prenyltransferase activity"/>
    <property type="evidence" value="ECO:0007669"/>
    <property type="project" value="InterPro"/>
</dbReference>
<dbReference type="EMBL" id="VHIR01000001">
    <property type="protein sequence ID" value="TQE44689.1"/>
    <property type="molecule type" value="Genomic_DNA"/>
</dbReference>
<comment type="pathway">
    <text evidence="2">Isoprenoid biosynthesis.</text>
</comment>
<feature type="region of interest" description="Disordered" evidence="8">
    <location>
        <begin position="1"/>
        <end position="28"/>
    </location>
</feature>
<dbReference type="SFLD" id="SFLDG01017">
    <property type="entry name" value="Polyprenyl_Transferase_Like"/>
    <property type="match status" value="1"/>
</dbReference>
<keyword evidence="6" id="KW-0460">Magnesium</keyword>
<proteinExistence type="inferred from homology"/>
<dbReference type="STRING" id="1686286.GCA_900092335_02289"/>
<dbReference type="PANTHER" id="PTHR12001:SF85">
    <property type="entry name" value="SHORT CHAIN ISOPRENYL DIPHOSPHATE SYNTHASE"/>
    <property type="match status" value="1"/>
</dbReference>
<evidence type="ECO:0000256" key="8">
    <source>
        <dbReference type="SAM" id="MobiDB-lite"/>
    </source>
</evidence>
<dbReference type="GO" id="GO:0008299">
    <property type="term" value="P:isoprenoid biosynthetic process"/>
    <property type="evidence" value="ECO:0007669"/>
    <property type="project" value="InterPro"/>
</dbReference>
<protein>
    <submittedName>
        <fullName evidence="9">Polyprenyl synthetase family protein</fullName>
    </submittedName>
</protein>
<evidence type="ECO:0000256" key="4">
    <source>
        <dbReference type="ARBA" id="ARBA00022679"/>
    </source>
</evidence>
<name>A0A540RAC1_9CORY</name>
<dbReference type="Gene3D" id="1.10.600.10">
    <property type="entry name" value="Farnesyl Diphosphate Synthase"/>
    <property type="match status" value="1"/>
</dbReference>
<keyword evidence="10" id="KW-1185">Reference proteome</keyword>
<dbReference type="SFLD" id="SFLDS00005">
    <property type="entry name" value="Isoprenoid_Synthase_Type_I"/>
    <property type="match status" value="1"/>
</dbReference>
<keyword evidence="5" id="KW-0479">Metal-binding</keyword>
<evidence type="ECO:0000313" key="10">
    <source>
        <dbReference type="Proteomes" id="UP000318080"/>
    </source>
</evidence>
<evidence type="ECO:0000256" key="5">
    <source>
        <dbReference type="ARBA" id="ARBA00022723"/>
    </source>
</evidence>
<comment type="similarity">
    <text evidence="3 7">Belongs to the FPP/GGPP synthase family.</text>
</comment>
<dbReference type="GO" id="GO:0046872">
    <property type="term" value="F:metal ion binding"/>
    <property type="evidence" value="ECO:0007669"/>
    <property type="project" value="UniProtKB-KW"/>
</dbReference>
<gene>
    <name evidence="9" type="ORF">EJK80_01010</name>
</gene>
<dbReference type="InterPro" id="IPR008949">
    <property type="entry name" value="Isoprenoid_synthase_dom_sf"/>
</dbReference>
<sequence length="379" mass="40460">MNNAAHATPASPHGAGRGTATPSFESVPDDVRGALDAFLTSRRSDIAAIGQPVVDAVSFLESFVLDGGKRIRPLYAWAGFVGAGGLDKAEEDPAAMLRAASSLEFIQACALIHDDIVDASDTRRGNPTVHRSLEKLHRDHNWRGDSARYGESAAILAGDMALVWAEDMLTDSGLSAAALQRARAPWRGMRTEVIGGQLLDINLEATNSESIELAENVNRFKTAAYTIERPLHLGAAIAGATNKLIAAFRGYGRDIGIAYQLRDDELGVFGDPKVTGKPAGDDLREGKRTVLLALALQHADAADPTAAATLRRLVGQTDDPDDIARMAQIIADSGAREQLEEHITRLTASGLQHLQSANVAPEVTEILERLAHKSTARKS</sequence>
<evidence type="ECO:0000256" key="3">
    <source>
        <dbReference type="ARBA" id="ARBA00006706"/>
    </source>
</evidence>
<evidence type="ECO:0000313" key="9">
    <source>
        <dbReference type="EMBL" id="TQE44689.1"/>
    </source>
</evidence>
<evidence type="ECO:0000256" key="6">
    <source>
        <dbReference type="ARBA" id="ARBA00022842"/>
    </source>
</evidence>
<dbReference type="PROSITE" id="PS00723">
    <property type="entry name" value="POLYPRENYL_SYNTHASE_1"/>
    <property type="match status" value="1"/>
</dbReference>
<dbReference type="PANTHER" id="PTHR12001">
    <property type="entry name" value="GERANYLGERANYL PYROPHOSPHATE SYNTHASE"/>
    <property type="match status" value="1"/>
</dbReference>
<evidence type="ECO:0000256" key="1">
    <source>
        <dbReference type="ARBA" id="ARBA00001946"/>
    </source>
</evidence>
<organism evidence="9 10">
    <name type="scientific">Corynebacterium phoceense</name>
    <dbReference type="NCBI Taxonomy" id="1686286"/>
    <lineage>
        <taxon>Bacteria</taxon>
        <taxon>Bacillati</taxon>
        <taxon>Actinomycetota</taxon>
        <taxon>Actinomycetes</taxon>
        <taxon>Mycobacteriales</taxon>
        <taxon>Corynebacteriaceae</taxon>
        <taxon>Corynebacterium</taxon>
    </lineage>
</organism>
<dbReference type="RefSeq" id="WP_141628459.1">
    <property type="nucleotide sequence ID" value="NZ_VHIR01000001.1"/>
</dbReference>
<comment type="caution">
    <text evidence="9">The sequence shown here is derived from an EMBL/GenBank/DDBJ whole genome shotgun (WGS) entry which is preliminary data.</text>
</comment>
<dbReference type="Proteomes" id="UP000318080">
    <property type="component" value="Unassembled WGS sequence"/>
</dbReference>
<accession>A0A540RAC1</accession>
<comment type="cofactor">
    <cofactor evidence="1">
        <name>Mg(2+)</name>
        <dbReference type="ChEBI" id="CHEBI:18420"/>
    </cofactor>
</comment>